<evidence type="ECO:0000313" key="2">
    <source>
        <dbReference type="EMBL" id="RVD91259.1"/>
    </source>
</evidence>
<dbReference type="EMBL" id="RCSS01000588">
    <property type="protein sequence ID" value="RVD91259.1"/>
    <property type="molecule type" value="Genomic_DNA"/>
</dbReference>
<evidence type="ECO:0000256" key="1">
    <source>
        <dbReference type="SAM" id="SignalP"/>
    </source>
</evidence>
<keyword evidence="1" id="KW-0732">Signal</keyword>
<sequence length="216" mass="23977">MLKRLLLLISIALALTPATKIIKFKLYISANGREAFLQKGRTIEESVNAVISELEVTLDTFLLQLDSPLKVKFEPLFTTELPPGVDLDKCGTDLIEIGDMLNFFNDDDSLTSTIAILSCRADPFNDAFTTVGQKVPYVGHSLTTECTTRTVIFLETEEPKFLSVFSTALIRAAGVNLLNPLVFEEVTDGDQGVRYEIRVGNDTINSIKQNRCFYSV</sequence>
<feature type="chain" id="PRO_5019176737" evidence="1">
    <location>
        <begin position="22"/>
        <end position="216"/>
    </location>
</feature>
<organism evidence="2 3">
    <name type="scientific">Tubulinosema ratisbonensis</name>
    <dbReference type="NCBI Taxonomy" id="291195"/>
    <lineage>
        <taxon>Eukaryota</taxon>
        <taxon>Fungi</taxon>
        <taxon>Fungi incertae sedis</taxon>
        <taxon>Microsporidia</taxon>
        <taxon>Tubulinosematoidea</taxon>
        <taxon>Tubulinosematidae</taxon>
        <taxon>Tubulinosema</taxon>
    </lineage>
</organism>
<name>A0A437AJG7_9MICR</name>
<comment type="caution">
    <text evidence="2">The sequence shown here is derived from an EMBL/GenBank/DDBJ whole genome shotgun (WGS) entry which is preliminary data.</text>
</comment>
<dbReference type="InterPro" id="IPR031513">
    <property type="entry name" value="MICSWaP"/>
</dbReference>
<evidence type="ECO:0000313" key="3">
    <source>
        <dbReference type="Proteomes" id="UP000282876"/>
    </source>
</evidence>
<protein>
    <submittedName>
        <fullName evidence="2">Spore wall protein</fullName>
    </submittedName>
</protein>
<dbReference type="Pfam" id="PF17018">
    <property type="entry name" value="MICSWaP"/>
    <property type="match status" value="1"/>
</dbReference>
<dbReference type="AlphaFoldDB" id="A0A437AJG7"/>
<dbReference type="Proteomes" id="UP000282876">
    <property type="component" value="Unassembled WGS sequence"/>
</dbReference>
<gene>
    <name evidence="2" type="ORF">TUBRATIS_22970</name>
</gene>
<reference evidence="2 3" key="1">
    <citation type="submission" date="2018-10" db="EMBL/GenBank/DDBJ databases">
        <title>Draft genome sequence of the microsporidian Tubulinosema ratisbonensis.</title>
        <authorList>
            <person name="Polonais V."/>
            <person name="Peyretaillade E."/>
            <person name="Niehus S."/>
            <person name="Wawrzyniak I."/>
            <person name="Franchet A."/>
            <person name="Gaspin C."/>
            <person name="Reichstadt M."/>
            <person name="Belser C."/>
            <person name="Labadie K."/>
            <person name="Delbac F."/>
            <person name="Ferrandon D."/>
        </authorList>
    </citation>
    <scope>NUCLEOTIDE SEQUENCE [LARGE SCALE GENOMIC DNA]</scope>
    <source>
        <strain evidence="2 3">Franzen</strain>
    </source>
</reference>
<dbReference type="OrthoDB" id="2186354at2759"/>
<dbReference type="VEuPathDB" id="MicrosporidiaDB:TUBRATIS_22970"/>
<proteinExistence type="predicted"/>
<accession>A0A437AJG7</accession>
<keyword evidence="3" id="KW-1185">Reference proteome</keyword>
<feature type="signal peptide" evidence="1">
    <location>
        <begin position="1"/>
        <end position="21"/>
    </location>
</feature>